<keyword evidence="3" id="KW-0731">Sigma factor</keyword>
<comment type="similarity">
    <text evidence="1">Belongs to the sigma-70 factor family. ECF subfamily.</text>
</comment>
<dbReference type="EMBL" id="JACHHP010000006">
    <property type="protein sequence ID" value="MBB5209523.1"/>
    <property type="molecule type" value="Genomic_DNA"/>
</dbReference>
<dbReference type="PANTHER" id="PTHR43133">
    <property type="entry name" value="RNA POLYMERASE ECF-TYPE SIGMA FACTO"/>
    <property type="match status" value="1"/>
</dbReference>
<dbReference type="SUPFAM" id="SSF88659">
    <property type="entry name" value="Sigma3 and sigma4 domains of RNA polymerase sigma factors"/>
    <property type="match status" value="1"/>
</dbReference>
<dbReference type="RefSeq" id="WP_183962053.1">
    <property type="nucleotide sequence ID" value="NZ_JACHHP010000006.1"/>
</dbReference>
<dbReference type="GO" id="GO:0016987">
    <property type="term" value="F:sigma factor activity"/>
    <property type="evidence" value="ECO:0007669"/>
    <property type="project" value="UniProtKB-KW"/>
</dbReference>
<dbReference type="GO" id="GO:0006352">
    <property type="term" value="P:DNA-templated transcription initiation"/>
    <property type="evidence" value="ECO:0007669"/>
    <property type="project" value="InterPro"/>
</dbReference>
<reference evidence="6 7" key="1">
    <citation type="submission" date="2020-08" db="EMBL/GenBank/DDBJ databases">
        <title>Genomic Encyclopedia of Type Strains, Phase IV (KMG-IV): sequencing the most valuable type-strain genomes for metagenomic binning, comparative biology and taxonomic classification.</title>
        <authorList>
            <person name="Goeker M."/>
        </authorList>
    </citation>
    <scope>NUCLEOTIDE SEQUENCE [LARGE SCALE GENOMIC DNA]</scope>
    <source>
        <strain evidence="6 7">DSM 24163</strain>
    </source>
</reference>
<accession>A0A7W8DB85</accession>
<dbReference type="Pfam" id="PF07638">
    <property type="entry name" value="Sigma70_ECF"/>
    <property type="match status" value="1"/>
</dbReference>
<proteinExistence type="inferred from homology"/>
<dbReference type="SUPFAM" id="SSF88946">
    <property type="entry name" value="Sigma2 domain of RNA polymerase sigma factors"/>
    <property type="match status" value="1"/>
</dbReference>
<dbReference type="InterPro" id="IPR014284">
    <property type="entry name" value="RNA_pol_sigma-70_dom"/>
</dbReference>
<dbReference type="NCBIfam" id="TIGR02999">
    <property type="entry name" value="Sig-70_X6"/>
    <property type="match status" value="1"/>
</dbReference>
<dbReference type="NCBIfam" id="TIGR02937">
    <property type="entry name" value="sigma70-ECF"/>
    <property type="match status" value="1"/>
</dbReference>
<dbReference type="Gene3D" id="1.10.10.10">
    <property type="entry name" value="Winged helix-like DNA-binding domain superfamily/Winged helix DNA-binding domain"/>
    <property type="match status" value="1"/>
</dbReference>
<evidence type="ECO:0000313" key="6">
    <source>
        <dbReference type="EMBL" id="MBB5209523.1"/>
    </source>
</evidence>
<organism evidence="6 7">
    <name type="scientific">Chiayiivirga flava</name>
    <dbReference type="NCBI Taxonomy" id="659595"/>
    <lineage>
        <taxon>Bacteria</taxon>
        <taxon>Pseudomonadati</taxon>
        <taxon>Pseudomonadota</taxon>
        <taxon>Gammaproteobacteria</taxon>
        <taxon>Lysobacterales</taxon>
        <taxon>Lysobacteraceae</taxon>
        <taxon>Chiayiivirga</taxon>
    </lineage>
</organism>
<dbReference type="InterPro" id="IPR036388">
    <property type="entry name" value="WH-like_DNA-bd_sf"/>
</dbReference>
<comment type="caution">
    <text evidence="6">The sequence shown here is derived from an EMBL/GenBank/DDBJ whole genome shotgun (WGS) entry which is preliminary data.</text>
</comment>
<gene>
    <name evidence="6" type="ORF">HNQ52_003092</name>
</gene>
<evidence type="ECO:0000313" key="7">
    <source>
        <dbReference type="Proteomes" id="UP000521199"/>
    </source>
</evidence>
<dbReference type="InterPro" id="IPR053812">
    <property type="entry name" value="HTH_Sigma70_ECF-like"/>
</dbReference>
<evidence type="ECO:0000256" key="3">
    <source>
        <dbReference type="ARBA" id="ARBA00023082"/>
    </source>
</evidence>
<dbReference type="InterPro" id="IPR039425">
    <property type="entry name" value="RNA_pol_sigma-70-like"/>
</dbReference>
<keyword evidence="7" id="KW-1185">Reference proteome</keyword>
<name>A0A7W8DB85_9GAMM</name>
<sequence>MHTPDDAPITTLLAAWRGGDDRARDRLAAALYPELRRLAQQAFRRERRDHTLQPTALVNEAWLRLAGSASIPGDDRGHLLSVAARLMREILIDHARRRAAAKRDGGARVTLSRVEVGDDGDGIDLLGLDAALQRLDRIDPVKGRIVELRYFGGLSIEDTARALSLSPATIKRHWQAARVWLFDALAGEADPAR</sequence>
<evidence type="ECO:0000256" key="4">
    <source>
        <dbReference type="ARBA" id="ARBA00023163"/>
    </source>
</evidence>
<feature type="domain" description="RNA polymerase sigma-70 ECF-like HTH" evidence="5">
    <location>
        <begin position="9"/>
        <end position="185"/>
    </location>
</feature>
<keyword evidence="2" id="KW-0805">Transcription regulation</keyword>
<dbReference type="InterPro" id="IPR013324">
    <property type="entry name" value="RNA_pol_sigma_r3/r4-like"/>
</dbReference>
<dbReference type="AlphaFoldDB" id="A0A7W8DB85"/>
<evidence type="ECO:0000256" key="2">
    <source>
        <dbReference type="ARBA" id="ARBA00023015"/>
    </source>
</evidence>
<dbReference type="Proteomes" id="UP000521199">
    <property type="component" value="Unassembled WGS sequence"/>
</dbReference>
<dbReference type="InterPro" id="IPR013325">
    <property type="entry name" value="RNA_pol_sigma_r2"/>
</dbReference>
<evidence type="ECO:0000256" key="1">
    <source>
        <dbReference type="ARBA" id="ARBA00010641"/>
    </source>
</evidence>
<evidence type="ECO:0000259" key="5">
    <source>
        <dbReference type="Pfam" id="PF07638"/>
    </source>
</evidence>
<keyword evidence="4" id="KW-0804">Transcription</keyword>
<protein>
    <submittedName>
        <fullName evidence="6">RNA polymerase sigma factor (TIGR02999 family)</fullName>
    </submittedName>
</protein>
<dbReference type="PANTHER" id="PTHR43133:SF39">
    <property type="entry name" value="SIMILAR TO RNA POLYMERASE SIGMA-E FACTOR"/>
    <property type="match status" value="1"/>
</dbReference>
<dbReference type="InterPro" id="IPR011517">
    <property type="entry name" value="RNA_pol_sigma70_ECF-like"/>
</dbReference>